<dbReference type="GO" id="GO:0005739">
    <property type="term" value="C:mitochondrion"/>
    <property type="evidence" value="ECO:0007669"/>
    <property type="project" value="TreeGrafter"/>
</dbReference>
<dbReference type="PRINTS" id="PR00080">
    <property type="entry name" value="SDRFAMILY"/>
</dbReference>
<dbReference type="InterPro" id="IPR002347">
    <property type="entry name" value="SDR_fam"/>
</dbReference>
<keyword evidence="1" id="KW-0560">Oxidoreductase</keyword>
<dbReference type="SUPFAM" id="SSF51735">
    <property type="entry name" value="NAD(P)-binding Rossmann-fold domains"/>
    <property type="match status" value="1"/>
</dbReference>
<organism evidence="4 6">
    <name type="scientific">Dracunculus medinensis</name>
    <name type="common">Guinea worm</name>
    <dbReference type="NCBI Taxonomy" id="318479"/>
    <lineage>
        <taxon>Eukaryota</taxon>
        <taxon>Metazoa</taxon>
        <taxon>Ecdysozoa</taxon>
        <taxon>Nematoda</taxon>
        <taxon>Chromadorea</taxon>
        <taxon>Rhabditida</taxon>
        <taxon>Spirurina</taxon>
        <taxon>Dracunculoidea</taxon>
        <taxon>Dracunculidae</taxon>
        <taxon>Dracunculus</taxon>
    </lineage>
</organism>
<gene>
    <name evidence="3" type="ORF">DME_LOCUS4118</name>
</gene>
<evidence type="ECO:0000256" key="2">
    <source>
        <dbReference type="RuleBase" id="RU000363"/>
    </source>
</evidence>
<dbReference type="STRING" id="318479.A0A0N4URM7"/>
<proteinExistence type="inferred from homology"/>
<dbReference type="InterPro" id="IPR020904">
    <property type="entry name" value="Sc_DH/Rdtase_CS"/>
</dbReference>
<dbReference type="GO" id="GO:0004303">
    <property type="term" value="F:estradiol 17-beta-dehydrogenase [NAD(P)+] activity"/>
    <property type="evidence" value="ECO:0007669"/>
    <property type="project" value="TreeGrafter"/>
</dbReference>
<evidence type="ECO:0000313" key="6">
    <source>
        <dbReference type="WBParaSite" id="DME_0001070901-mRNA-1"/>
    </source>
</evidence>
<dbReference type="PRINTS" id="PR00081">
    <property type="entry name" value="GDHRDH"/>
</dbReference>
<dbReference type="GO" id="GO:0008210">
    <property type="term" value="P:estrogen metabolic process"/>
    <property type="evidence" value="ECO:0007669"/>
    <property type="project" value="TreeGrafter"/>
</dbReference>
<evidence type="ECO:0000313" key="3">
    <source>
        <dbReference type="EMBL" id="VDN54145.1"/>
    </source>
</evidence>
<reference evidence="3 5" key="2">
    <citation type="submission" date="2018-11" db="EMBL/GenBank/DDBJ databases">
        <authorList>
            <consortium name="Pathogen Informatics"/>
        </authorList>
    </citation>
    <scope>NUCLEOTIDE SEQUENCE [LARGE SCALE GENOMIC DNA]</scope>
</reference>
<evidence type="ECO:0000313" key="5">
    <source>
        <dbReference type="Proteomes" id="UP000274756"/>
    </source>
</evidence>
<evidence type="ECO:0000256" key="1">
    <source>
        <dbReference type="ARBA" id="ARBA00023002"/>
    </source>
</evidence>
<dbReference type="OrthoDB" id="1274115at2759"/>
<dbReference type="Proteomes" id="UP000038040">
    <property type="component" value="Unplaced"/>
</dbReference>
<comment type="similarity">
    <text evidence="2">Belongs to the short-chain dehydrogenases/reductases (SDR) family.</text>
</comment>
<evidence type="ECO:0000313" key="4">
    <source>
        <dbReference type="Proteomes" id="UP000038040"/>
    </source>
</evidence>
<dbReference type="GO" id="GO:0008209">
    <property type="term" value="P:androgen metabolic process"/>
    <property type="evidence" value="ECO:0007669"/>
    <property type="project" value="TreeGrafter"/>
</dbReference>
<keyword evidence="5" id="KW-1185">Reference proteome</keyword>
<dbReference type="PANTHER" id="PTHR43658:SF8">
    <property type="entry name" value="17-BETA-HYDROXYSTEROID DEHYDROGENASE 14-RELATED"/>
    <property type="match status" value="1"/>
</dbReference>
<protein>
    <submittedName>
        <fullName evidence="6">3-hydroxyacyl-CoA dehydrogenase type-2</fullName>
    </submittedName>
</protein>
<dbReference type="InterPro" id="IPR036291">
    <property type="entry name" value="NAD(P)-bd_dom_sf"/>
</dbReference>
<dbReference type="EMBL" id="UYYG01000306">
    <property type="protein sequence ID" value="VDN54145.1"/>
    <property type="molecule type" value="Genomic_DNA"/>
</dbReference>
<dbReference type="PROSITE" id="PS00061">
    <property type="entry name" value="ADH_SHORT"/>
    <property type="match status" value="1"/>
</dbReference>
<reference evidence="6" key="1">
    <citation type="submission" date="2017-02" db="UniProtKB">
        <authorList>
            <consortium name="WormBaseParasite"/>
        </authorList>
    </citation>
    <scope>IDENTIFICATION</scope>
</reference>
<dbReference type="GO" id="GO:0006631">
    <property type="term" value="P:fatty acid metabolic process"/>
    <property type="evidence" value="ECO:0007669"/>
    <property type="project" value="TreeGrafter"/>
</dbReference>
<dbReference type="Proteomes" id="UP000274756">
    <property type="component" value="Unassembled WGS sequence"/>
</dbReference>
<dbReference type="Pfam" id="PF00106">
    <property type="entry name" value="adh_short"/>
    <property type="match status" value="1"/>
</dbReference>
<dbReference type="Gene3D" id="3.40.50.720">
    <property type="entry name" value="NAD(P)-binding Rossmann-like Domain"/>
    <property type="match status" value="1"/>
</dbReference>
<dbReference type="AlphaFoldDB" id="A0A0N4URM7"/>
<sequence>MNSETTVLLPTKGLVALVTGGASGLGKATVEFLINRGLKVAIVDLPSSNGADVAKSCGENCLFIPANVTSENEIKAAFETLRENFGRVDVIVNCAGILIPGKLYDTVKKEMQSLKEIEDTVNVVNVIGTMNVIQFACQMMAENEKDKDGQRGVIINVSSICAYDDNSLHAYSASKGAISSMTSPLAFEFARHGIRFMAIAPGIFSTPMIANLNLNNSEVTESIMLNPKRFGKPVEFAALVHHIIENRYLNGEVIRLDGGLRLQQ</sequence>
<accession>A0A0N4URM7</accession>
<dbReference type="WBParaSite" id="DME_0001070901-mRNA-1">
    <property type="protein sequence ID" value="DME_0001070901-mRNA-1"/>
    <property type="gene ID" value="DME_0001070901"/>
</dbReference>
<name>A0A0N4URM7_DRAME</name>
<dbReference type="PANTHER" id="PTHR43658">
    <property type="entry name" value="SHORT-CHAIN DEHYDROGENASE/REDUCTASE"/>
    <property type="match status" value="1"/>
</dbReference>